<evidence type="ECO:0000256" key="1">
    <source>
        <dbReference type="SAM" id="Phobius"/>
    </source>
</evidence>
<keyword evidence="1" id="KW-1133">Transmembrane helix</keyword>
<accession>A0A1W1C4X8</accession>
<reference evidence="2" key="1">
    <citation type="submission" date="2016-10" db="EMBL/GenBank/DDBJ databases">
        <authorList>
            <person name="de Groot N.N."/>
        </authorList>
    </citation>
    <scope>NUCLEOTIDE SEQUENCE</scope>
</reference>
<protein>
    <submittedName>
        <fullName evidence="2">Uncharacterized protein</fullName>
    </submittedName>
</protein>
<evidence type="ECO:0000313" key="2">
    <source>
        <dbReference type="EMBL" id="SFV60910.1"/>
    </source>
</evidence>
<keyword evidence="1" id="KW-0812">Transmembrane</keyword>
<proteinExistence type="predicted"/>
<organism evidence="2">
    <name type="scientific">hydrothermal vent metagenome</name>
    <dbReference type="NCBI Taxonomy" id="652676"/>
    <lineage>
        <taxon>unclassified sequences</taxon>
        <taxon>metagenomes</taxon>
        <taxon>ecological metagenomes</taxon>
    </lineage>
</organism>
<feature type="transmembrane region" description="Helical" evidence="1">
    <location>
        <begin position="6"/>
        <end position="27"/>
    </location>
</feature>
<gene>
    <name evidence="2" type="ORF">MNB_SV-9-608</name>
</gene>
<sequence length="51" mass="6208">MPIGDILYIISAILFAFITFIIIRNYYRNKFNDKGQRMDMLDEYEKDVNER</sequence>
<keyword evidence="1" id="KW-0472">Membrane</keyword>
<dbReference type="AlphaFoldDB" id="A0A1W1C4X8"/>
<dbReference type="EMBL" id="FPHG01000045">
    <property type="protein sequence ID" value="SFV60910.1"/>
    <property type="molecule type" value="Genomic_DNA"/>
</dbReference>
<name>A0A1W1C4X8_9ZZZZ</name>